<dbReference type="PROSITE" id="PS51197">
    <property type="entry name" value="HTH_RRF2_2"/>
    <property type="match status" value="1"/>
</dbReference>
<dbReference type="Gene3D" id="1.10.10.10">
    <property type="entry name" value="Winged helix-like DNA-binding domain superfamily/Winged helix DNA-binding domain"/>
    <property type="match status" value="1"/>
</dbReference>
<dbReference type="NCBIfam" id="TIGR00738">
    <property type="entry name" value="rrf2_super"/>
    <property type="match status" value="1"/>
</dbReference>
<proteinExistence type="predicted"/>
<name>A0A0A0CY36_9PROT</name>
<accession>A0A0A0CY36</accession>
<dbReference type="OrthoDB" id="9800519at2"/>
<dbReference type="InterPro" id="IPR036388">
    <property type="entry name" value="WH-like_DNA-bd_sf"/>
</dbReference>
<evidence type="ECO:0000313" key="2">
    <source>
        <dbReference type="Proteomes" id="UP000029995"/>
    </source>
</evidence>
<dbReference type="GO" id="GO:0005829">
    <property type="term" value="C:cytosol"/>
    <property type="evidence" value="ECO:0007669"/>
    <property type="project" value="TreeGrafter"/>
</dbReference>
<comment type="caution">
    <text evidence="1">The sequence shown here is derived from an EMBL/GenBank/DDBJ whole genome shotgun (WGS) entry which is preliminary data.</text>
</comment>
<dbReference type="Proteomes" id="UP000029995">
    <property type="component" value="Unassembled WGS sequence"/>
</dbReference>
<gene>
    <name evidence="1" type="ORF">P409_32600</name>
</gene>
<dbReference type="SUPFAM" id="SSF46785">
    <property type="entry name" value="Winged helix' DNA-binding domain"/>
    <property type="match status" value="1"/>
</dbReference>
<dbReference type="RefSeq" id="WP_034848448.1">
    <property type="nucleotide sequence ID" value="NZ_JANX01000806.1"/>
</dbReference>
<dbReference type="PANTHER" id="PTHR33221">
    <property type="entry name" value="WINGED HELIX-TURN-HELIX TRANSCRIPTIONAL REGULATOR, RRF2 FAMILY"/>
    <property type="match status" value="1"/>
</dbReference>
<dbReference type="InterPro" id="IPR036390">
    <property type="entry name" value="WH_DNA-bd_sf"/>
</dbReference>
<dbReference type="Pfam" id="PF02082">
    <property type="entry name" value="Rrf2"/>
    <property type="match status" value="1"/>
</dbReference>
<dbReference type="AlphaFoldDB" id="A0A0A0CY36"/>
<sequence length="152" mass="17128">MFRLPKKMLFAIEAVLDIAYNAVDTPVQSAEITKRQGIPRRYLEQVLQQLVRVDILTGVRGPRGGYRLARERRRITVGEIVRAIRSLETAADDEDALPPGSRLGQEIVRPLWAELQEEAVKKLDALSIEDLSNQARDKGIPRERAAPVDFSI</sequence>
<dbReference type="GO" id="GO:0003700">
    <property type="term" value="F:DNA-binding transcription factor activity"/>
    <property type="evidence" value="ECO:0007669"/>
    <property type="project" value="TreeGrafter"/>
</dbReference>
<protein>
    <submittedName>
        <fullName evidence="1">Rrf2 family transcriptional regulator</fullName>
    </submittedName>
</protein>
<reference evidence="1 2" key="1">
    <citation type="submission" date="2014-01" db="EMBL/GenBank/DDBJ databases">
        <title>Genome sequence determination for a cystic fibrosis isolate, Inquilinus limosus.</title>
        <authorList>
            <person name="Pino M."/>
            <person name="Di Conza J."/>
            <person name="Gutkind G."/>
        </authorList>
    </citation>
    <scope>NUCLEOTIDE SEQUENCE [LARGE SCALE GENOMIC DNA]</scope>
    <source>
        <strain evidence="1 2">MP06</strain>
    </source>
</reference>
<dbReference type="EMBL" id="JANX01000806">
    <property type="protein sequence ID" value="KGM30508.1"/>
    <property type="molecule type" value="Genomic_DNA"/>
</dbReference>
<dbReference type="PANTHER" id="PTHR33221:SF16">
    <property type="entry name" value="HTH-TYPE TRANSCRIPTIONAL REGULATOR SLR0846-RELATED"/>
    <property type="match status" value="1"/>
</dbReference>
<organism evidence="1 2">
    <name type="scientific">Inquilinus limosus MP06</name>
    <dbReference type="NCBI Taxonomy" id="1398085"/>
    <lineage>
        <taxon>Bacteria</taxon>
        <taxon>Pseudomonadati</taxon>
        <taxon>Pseudomonadota</taxon>
        <taxon>Alphaproteobacteria</taxon>
        <taxon>Rhodospirillales</taxon>
        <taxon>Rhodospirillaceae</taxon>
        <taxon>Inquilinus</taxon>
    </lineage>
</organism>
<dbReference type="InterPro" id="IPR000944">
    <property type="entry name" value="Tscrpt_reg_Rrf2"/>
</dbReference>
<evidence type="ECO:0000313" key="1">
    <source>
        <dbReference type="EMBL" id="KGM30508.1"/>
    </source>
</evidence>